<sequence>MVKSIQVIEQHSLSNGDTVKVTKLGRGYSYVRLFCEDQAPYIETGINLKQAISLLAGAIQQDVSEVD</sequence>
<name>A0A6H1ZV75_9ZZZZ</name>
<reference evidence="1" key="1">
    <citation type="submission" date="2020-03" db="EMBL/GenBank/DDBJ databases">
        <title>The deep terrestrial virosphere.</title>
        <authorList>
            <person name="Holmfeldt K."/>
            <person name="Nilsson E."/>
            <person name="Simone D."/>
            <person name="Lopez-Fernandez M."/>
            <person name="Wu X."/>
            <person name="de Brujin I."/>
            <person name="Lundin D."/>
            <person name="Andersson A."/>
            <person name="Bertilsson S."/>
            <person name="Dopson M."/>
        </authorList>
    </citation>
    <scope>NUCLEOTIDE SEQUENCE</scope>
    <source>
        <strain evidence="2">MM415A00170</strain>
        <strain evidence="1">TM448A02319</strain>
        <strain evidence="3">TM448B00346</strain>
    </source>
</reference>
<dbReference type="AlphaFoldDB" id="A0A6H1ZV75"/>
<organism evidence="1">
    <name type="scientific">viral metagenome</name>
    <dbReference type="NCBI Taxonomy" id="1070528"/>
    <lineage>
        <taxon>unclassified sequences</taxon>
        <taxon>metagenomes</taxon>
        <taxon>organismal metagenomes</taxon>
    </lineage>
</organism>
<protein>
    <submittedName>
        <fullName evidence="1">Uncharacterized protein</fullName>
    </submittedName>
</protein>
<evidence type="ECO:0000313" key="1">
    <source>
        <dbReference type="EMBL" id="QJA51833.1"/>
    </source>
</evidence>
<accession>A0A6H1ZV75</accession>
<dbReference type="EMBL" id="MT144613">
    <property type="protein sequence ID" value="QJH95134.1"/>
    <property type="molecule type" value="Genomic_DNA"/>
</dbReference>
<evidence type="ECO:0000313" key="2">
    <source>
        <dbReference type="EMBL" id="QJA84782.1"/>
    </source>
</evidence>
<gene>
    <name evidence="2" type="ORF">MM415A00170_0046</name>
    <name evidence="1" type="ORF">TM448A02319_0002</name>
    <name evidence="3" type="ORF">TM448B00346_0032</name>
</gene>
<evidence type="ECO:0000313" key="3">
    <source>
        <dbReference type="EMBL" id="QJH95134.1"/>
    </source>
</evidence>
<proteinExistence type="predicted"/>
<dbReference type="EMBL" id="MT142534">
    <property type="protein sequence ID" value="QJA84782.1"/>
    <property type="molecule type" value="Genomic_DNA"/>
</dbReference>
<dbReference type="EMBL" id="MT144292">
    <property type="protein sequence ID" value="QJA51833.1"/>
    <property type="molecule type" value="Genomic_DNA"/>
</dbReference>